<evidence type="ECO:0000256" key="5">
    <source>
        <dbReference type="ARBA" id="ARBA00022692"/>
    </source>
</evidence>
<keyword evidence="7 9" id="KW-0472">Membrane</keyword>
<feature type="transmembrane region" description="Helical" evidence="9">
    <location>
        <begin position="174"/>
        <end position="197"/>
    </location>
</feature>
<evidence type="ECO:0000313" key="11">
    <source>
        <dbReference type="Proteomes" id="UP000435138"/>
    </source>
</evidence>
<dbReference type="AlphaFoldDB" id="A0A6A8A632"/>
<keyword evidence="5 9" id="KW-0812">Transmembrane</keyword>
<keyword evidence="6 9" id="KW-1133">Transmembrane helix</keyword>
<feature type="transmembrane region" description="Helical" evidence="9">
    <location>
        <begin position="305"/>
        <end position="324"/>
    </location>
</feature>
<feature type="transmembrane region" description="Helical" evidence="9">
    <location>
        <begin position="143"/>
        <end position="167"/>
    </location>
</feature>
<feature type="region of interest" description="Disordered" evidence="8">
    <location>
        <begin position="1"/>
        <end position="28"/>
    </location>
</feature>
<keyword evidence="3" id="KW-0813">Transport</keyword>
<evidence type="ECO:0000256" key="9">
    <source>
        <dbReference type="SAM" id="Phobius"/>
    </source>
</evidence>
<evidence type="ECO:0000256" key="4">
    <source>
        <dbReference type="ARBA" id="ARBA00022475"/>
    </source>
</evidence>
<protein>
    <submittedName>
        <fullName evidence="10">Iron chelate uptake ABC transporter family permease subunit</fullName>
    </submittedName>
</protein>
<feature type="compositionally biased region" description="Basic residues" evidence="8">
    <location>
        <begin position="7"/>
        <end position="28"/>
    </location>
</feature>
<evidence type="ECO:0000256" key="7">
    <source>
        <dbReference type="ARBA" id="ARBA00023136"/>
    </source>
</evidence>
<name>A0A6A8A632_9HYPH</name>
<dbReference type="GO" id="GO:0033214">
    <property type="term" value="P:siderophore-iron import into cell"/>
    <property type="evidence" value="ECO:0007669"/>
    <property type="project" value="TreeGrafter"/>
</dbReference>
<keyword evidence="11" id="KW-1185">Reference proteome</keyword>
<comment type="caution">
    <text evidence="10">The sequence shown here is derived from an EMBL/GenBank/DDBJ whole genome shotgun (WGS) entry which is preliminary data.</text>
</comment>
<dbReference type="GO" id="GO:0022857">
    <property type="term" value="F:transmembrane transporter activity"/>
    <property type="evidence" value="ECO:0007669"/>
    <property type="project" value="InterPro"/>
</dbReference>
<dbReference type="InterPro" id="IPR000522">
    <property type="entry name" value="ABC_transptr_permease_BtuC"/>
</dbReference>
<keyword evidence="4" id="KW-1003">Cell membrane</keyword>
<proteinExistence type="inferred from homology"/>
<accession>A0A6A8A632</accession>
<evidence type="ECO:0000313" key="10">
    <source>
        <dbReference type="EMBL" id="MQY45060.1"/>
    </source>
</evidence>
<dbReference type="CDD" id="cd06550">
    <property type="entry name" value="TM_ABC_iron-siderophores_like"/>
    <property type="match status" value="1"/>
</dbReference>
<evidence type="ECO:0000256" key="8">
    <source>
        <dbReference type="SAM" id="MobiDB-lite"/>
    </source>
</evidence>
<reference evidence="10 11" key="1">
    <citation type="submission" date="2019-11" db="EMBL/GenBank/DDBJ databases">
        <title>Genome analysis of Rhizobacterium cereale a novel genus and species isolated from maize roots in North Spain.</title>
        <authorList>
            <person name="Menendez E."/>
            <person name="Flores-Felix J.D."/>
            <person name="Ramirez-Bahena M.-H."/>
            <person name="Igual J.M."/>
            <person name="Garcia-Fraile P."/>
            <person name="Peix A."/>
            <person name="Velazquez E."/>
        </authorList>
    </citation>
    <scope>NUCLEOTIDE SEQUENCE [LARGE SCALE GENOMIC DNA]</scope>
    <source>
        <strain evidence="10 11">RZME27</strain>
    </source>
</reference>
<dbReference type="Gene3D" id="1.10.3470.10">
    <property type="entry name" value="ABC transporter involved in vitamin B12 uptake, BtuC"/>
    <property type="match status" value="1"/>
</dbReference>
<evidence type="ECO:0000256" key="2">
    <source>
        <dbReference type="ARBA" id="ARBA00007935"/>
    </source>
</evidence>
<feature type="transmembrane region" description="Helical" evidence="9">
    <location>
        <begin position="86"/>
        <end position="106"/>
    </location>
</feature>
<gene>
    <name evidence="10" type="ORF">GAO09_03120</name>
</gene>
<feature type="transmembrane region" description="Helical" evidence="9">
    <location>
        <begin position="261"/>
        <end position="285"/>
    </location>
</feature>
<dbReference type="SUPFAM" id="SSF81345">
    <property type="entry name" value="ABC transporter involved in vitamin B12 uptake, BtuC"/>
    <property type="match status" value="1"/>
</dbReference>
<dbReference type="InterPro" id="IPR037294">
    <property type="entry name" value="ABC_BtuC-like"/>
</dbReference>
<dbReference type="Pfam" id="PF01032">
    <property type="entry name" value="FecCD"/>
    <property type="match status" value="1"/>
</dbReference>
<evidence type="ECO:0000256" key="6">
    <source>
        <dbReference type="ARBA" id="ARBA00022989"/>
    </source>
</evidence>
<organism evidence="10 11">
    <name type="scientific">Endobacterium cereale</name>
    <dbReference type="NCBI Taxonomy" id="2663029"/>
    <lineage>
        <taxon>Bacteria</taxon>
        <taxon>Pseudomonadati</taxon>
        <taxon>Pseudomonadota</taxon>
        <taxon>Alphaproteobacteria</taxon>
        <taxon>Hyphomicrobiales</taxon>
        <taxon>Rhizobiaceae</taxon>
        <taxon>Endobacterium</taxon>
    </lineage>
</organism>
<dbReference type="EMBL" id="WIXI01000022">
    <property type="protein sequence ID" value="MQY45060.1"/>
    <property type="molecule type" value="Genomic_DNA"/>
</dbReference>
<comment type="similarity">
    <text evidence="2">Belongs to the binding-protein-dependent transport system permease family. FecCD subfamily.</text>
</comment>
<evidence type="ECO:0000256" key="3">
    <source>
        <dbReference type="ARBA" id="ARBA00022448"/>
    </source>
</evidence>
<dbReference type="PANTHER" id="PTHR30472">
    <property type="entry name" value="FERRIC ENTEROBACTIN TRANSPORT SYSTEM PERMEASE PROTEIN"/>
    <property type="match status" value="1"/>
</dbReference>
<dbReference type="GO" id="GO:0005886">
    <property type="term" value="C:plasma membrane"/>
    <property type="evidence" value="ECO:0007669"/>
    <property type="project" value="UniProtKB-SubCell"/>
</dbReference>
<feature type="transmembrane region" description="Helical" evidence="9">
    <location>
        <begin position="336"/>
        <end position="356"/>
    </location>
</feature>
<sequence length="361" mass="37945">MHQYSRCLRHHDSRPNLRPRHRASAGKRRRMKAGLGLALATVVLCLLCALHLAAGARFSSPALVVDALFNHDPRNYQHVVVIKQRLTRLVVAGYAGAVLSVSGLLFQKILRNDLVSPSTLGINSGAVAFVILGIYIFELNGAALFWPALIGGVAAVAVTFLAAGLVSRGGRDPLSLILGGAMTATLFSSATTFAISLDPDRFGNLMGWLVGDIGNFDYQPLAWLWPVGLAGIGLAFILCRQIDLLTLGTEQAAMLGADPRLVRAGTLALAIPLAISAVCVVGPIGFVGLVAPHITRLLIGETGRVALAFCALCGAVIVITADIAARTLLAPQLLQVGTVMALCGGIAFLVIVVTTLRRRVA</sequence>
<dbReference type="Proteomes" id="UP000435138">
    <property type="component" value="Unassembled WGS sequence"/>
</dbReference>
<comment type="subcellular location">
    <subcellularLocation>
        <location evidence="1">Cell membrane</location>
        <topology evidence="1">Multi-pass membrane protein</topology>
    </subcellularLocation>
</comment>
<feature type="transmembrane region" description="Helical" evidence="9">
    <location>
        <begin position="118"/>
        <end position="137"/>
    </location>
</feature>
<dbReference type="PANTHER" id="PTHR30472:SF25">
    <property type="entry name" value="ABC TRANSPORTER PERMEASE PROTEIN MJ0876-RELATED"/>
    <property type="match status" value="1"/>
</dbReference>
<evidence type="ECO:0000256" key="1">
    <source>
        <dbReference type="ARBA" id="ARBA00004651"/>
    </source>
</evidence>